<feature type="transmembrane region" description="Helical" evidence="1">
    <location>
        <begin position="133"/>
        <end position="149"/>
    </location>
</feature>
<name>A0A6N7VTC0_9ACTO</name>
<reference evidence="2 3" key="1">
    <citation type="submission" date="2019-08" db="EMBL/GenBank/DDBJ databases">
        <title>In-depth cultivation of the pig gut microbiome towards novel bacterial diversity and tailored functional studies.</title>
        <authorList>
            <person name="Wylensek D."/>
            <person name="Hitch T.C.A."/>
            <person name="Clavel T."/>
        </authorList>
    </citation>
    <scope>NUCLEOTIDE SEQUENCE [LARGE SCALE GENOMIC DNA]</scope>
    <source>
        <strain evidence="2 3">WB03_NA08</strain>
    </source>
</reference>
<dbReference type="InterPro" id="IPR005325">
    <property type="entry name" value="DUF308_memb"/>
</dbReference>
<keyword evidence="1" id="KW-0812">Transmembrane</keyword>
<dbReference type="EMBL" id="VULO01000011">
    <property type="protein sequence ID" value="MSS85019.1"/>
    <property type="molecule type" value="Genomic_DNA"/>
</dbReference>
<feature type="transmembrane region" description="Helical" evidence="1">
    <location>
        <begin position="97"/>
        <end position="121"/>
    </location>
</feature>
<gene>
    <name evidence="2" type="ORF">FYJ24_09635</name>
</gene>
<keyword evidence="1" id="KW-1133">Transmembrane helix</keyword>
<organism evidence="2 3">
    <name type="scientific">Scrofimicrobium canadense</name>
    <dbReference type="NCBI Taxonomy" id="2652290"/>
    <lineage>
        <taxon>Bacteria</taxon>
        <taxon>Bacillati</taxon>
        <taxon>Actinomycetota</taxon>
        <taxon>Actinomycetes</taxon>
        <taxon>Actinomycetales</taxon>
        <taxon>Actinomycetaceae</taxon>
        <taxon>Scrofimicrobium</taxon>
    </lineage>
</organism>
<protein>
    <recommendedName>
        <fullName evidence="4">Acid-resistance membrane protein</fullName>
    </recommendedName>
</protein>
<keyword evidence="1" id="KW-0472">Membrane</keyword>
<dbReference type="Proteomes" id="UP000470875">
    <property type="component" value="Unassembled WGS sequence"/>
</dbReference>
<dbReference type="RefSeq" id="WP_154545893.1">
    <property type="nucleotide sequence ID" value="NZ_VULO01000011.1"/>
</dbReference>
<comment type="caution">
    <text evidence="2">The sequence shown here is derived from an EMBL/GenBank/DDBJ whole genome shotgun (WGS) entry which is preliminary data.</text>
</comment>
<proteinExistence type="predicted"/>
<dbReference type="AlphaFoldDB" id="A0A6N7VTC0"/>
<evidence type="ECO:0000256" key="1">
    <source>
        <dbReference type="SAM" id="Phobius"/>
    </source>
</evidence>
<feature type="transmembrane region" description="Helical" evidence="1">
    <location>
        <begin position="12"/>
        <end position="35"/>
    </location>
</feature>
<feature type="transmembrane region" description="Helical" evidence="1">
    <location>
        <begin position="69"/>
        <end position="91"/>
    </location>
</feature>
<evidence type="ECO:0000313" key="2">
    <source>
        <dbReference type="EMBL" id="MSS85019.1"/>
    </source>
</evidence>
<dbReference type="Pfam" id="PF03729">
    <property type="entry name" value="DUF308"/>
    <property type="match status" value="2"/>
</dbReference>
<keyword evidence="3" id="KW-1185">Reference proteome</keyword>
<sequence>MSTDGLTTAARGIRSALAIVGLLSFVVGIAMLFWPVTSAKVIVAIAAVWMIIAGVVYLGIAFSAAGRGGWARFGIGLLGVFYIVAGIVFLMNLPETTLFAAIWVGIFIGIVWIWEGITAFVSVAQGTSSGWNILYGVLSVIAGLVLVFSPFYVTVLWWLLAISLIILGLVQFVRSFSVGK</sequence>
<accession>A0A6N7VTC0</accession>
<feature type="transmembrane region" description="Helical" evidence="1">
    <location>
        <begin position="155"/>
        <end position="173"/>
    </location>
</feature>
<evidence type="ECO:0008006" key="4">
    <source>
        <dbReference type="Google" id="ProtNLM"/>
    </source>
</evidence>
<feature type="transmembrane region" description="Helical" evidence="1">
    <location>
        <begin position="41"/>
        <end position="62"/>
    </location>
</feature>
<evidence type="ECO:0000313" key="3">
    <source>
        <dbReference type="Proteomes" id="UP000470875"/>
    </source>
</evidence>